<dbReference type="GO" id="GO:0005975">
    <property type="term" value="P:carbohydrate metabolic process"/>
    <property type="evidence" value="ECO:0007669"/>
    <property type="project" value="InterPro"/>
</dbReference>
<dbReference type="PROSITE" id="PS51318">
    <property type="entry name" value="TAT"/>
    <property type="match status" value="1"/>
</dbReference>
<dbReference type="GO" id="GO:0004571">
    <property type="term" value="F:mannosyl-oligosaccharide 1,2-alpha-mannosidase activity"/>
    <property type="evidence" value="ECO:0007669"/>
    <property type="project" value="InterPro"/>
</dbReference>
<evidence type="ECO:0000256" key="3">
    <source>
        <dbReference type="ARBA" id="ARBA00022824"/>
    </source>
</evidence>
<dbReference type="Pfam" id="PF01532">
    <property type="entry name" value="Glyco_hydro_47"/>
    <property type="match status" value="1"/>
</dbReference>
<keyword evidence="6" id="KW-0732">Signal</keyword>
<accession>A0A563F160</accession>
<keyword evidence="7" id="KW-0378">Hydrolase</keyword>
<evidence type="ECO:0000256" key="2">
    <source>
        <dbReference type="ARBA" id="ARBA00007658"/>
    </source>
</evidence>
<dbReference type="InterPro" id="IPR044674">
    <property type="entry name" value="EDEM1/2/3"/>
</dbReference>
<name>A0A563F160_9PSEU</name>
<protein>
    <submittedName>
        <fullName evidence="7">Glycoside hydrolase family 47 protein</fullName>
    </submittedName>
</protein>
<evidence type="ECO:0000256" key="4">
    <source>
        <dbReference type="ARBA" id="ARBA00023180"/>
    </source>
</evidence>
<feature type="chain" id="PRO_5021888756" evidence="6">
    <location>
        <begin position="28"/>
        <end position="487"/>
    </location>
</feature>
<keyword evidence="8" id="KW-1185">Reference proteome</keyword>
<feature type="signal peptide" evidence="6">
    <location>
        <begin position="1"/>
        <end position="27"/>
    </location>
</feature>
<keyword evidence="3" id="KW-0256">Endoplasmic reticulum</keyword>
<proteinExistence type="inferred from homology"/>
<sequence length="487" mass="54743">MGNLPRRSVLALLGAAGLTGVTGTAWGAPPSPSAPPPADGTASAPSVAAETFAPPPGGWRAVAEDVRRETQWAWRSYVDKAFGHDQIKPVSGGFEEFFVDGHPMGLTVVEALDTLWFMELDAEFAQGLKWVHDNLDFDVNASFQVFETNIRMLGGLLSAYHVSGDPKLLELARDLGDRLLVAFTKSPTGIPYRYVNLRTGAVSQPETNLAETGTYITEFGMLSRWTGDRKYFNAAKKAFKYTFDRRSSLDLLPWDVHAETGAWRNRTATVGPPADSYYEYLFDGWKLFGDADLKRWYDVLIAGINQRQAETVGGNLWFAQVDAFTGRRVSRSQSELASFMGGLFAQAGDVARGRAYHDSWTKVQDRYGVLPEGISYPSLNATSVGNQLRPEYADAAFFLWMHTNDELYRNRAYTHYQQMKRTSKTRFGYTILSDVTTTPKRQGDFCPGYWWSEQLKYYWLIFGDSPRFDYRDNYLSTEGNVFRGAKR</sequence>
<dbReference type="EMBL" id="VOBR01000003">
    <property type="protein sequence ID" value="TWP53498.1"/>
    <property type="molecule type" value="Genomic_DNA"/>
</dbReference>
<evidence type="ECO:0000313" key="8">
    <source>
        <dbReference type="Proteomes" id="UP000316639"/>
    </source>
</evidence>
<dbReference type="RefSeq" id="WP_146349909.1">
    <property type="nucleotide sequence ID" value="NZ_VOBR01000003.1"/>
</dbReference>
<dbReference type="GO" id="GO:0005509">
    <property type="term" value="F:calcium ion binding"/>
    <property type="evidence" value="ECO:0007669"/>
    <property type="project" value="InterPro"/>
</dbReference>
<comment type="similarity">
    <text evidence="2">Belongs to the glycosyl hydrolase 47 family.</text>
</comment>
<dbReference type="InterPro" id="IPR006311">
    <property type="entry name" value="TAT_signal"/>
</dbReference>
<dbReference type="GO" id="GO:1904380">
    <property type="term" value="P:endoplasmic reticulum mannose trimming"/>
    <property type="evidence" value="ECO:0007669"/>
    <property type="project" value="InterPro"/>
</dbReference>
<evidence type="ECO:0000313" key="7">
    <source>
        <dbReference type="EMBL" id="TWP53498.1"/>
    </source>
</evidence>
<dbReference type="PANTHER" id="PTHR45679">
    <property type="entry name" value="ER DEGRADATION-ENHANCING ALPHA-MANNOSIDASE-LIKE PROTEIN 2"/>
    <property type="match status" value="1"/>
</dbReference>
<dbReference type="SUPFAM" id="SSF48225">
    <property type="entry name" value="Seven-hairpin glycosidases"/>
    <property type="match status" value="1"/>
</dbReference>
<dbReference type="Proteomes" id="UP000316639">
    <property type="component" value="Unassembled WGS sequence"/>
</dbReference>
<evidence type="ECO:0000256" key="6">
    <source>
        <dbReference type="SAM" id="SignalP"/>
    </source>
</evidence>
<evidence type="ECO:0000256" key="5">
    <source>
        <dbReference type="SAM" id="MobiDB-lite"/>
    </source>
</evidence>
<feature type="region of interest" description="Disordered" evidence="5">
    <location>
        <begin position="24"/>
        <end position="58"/>
    </location>
</feature>
<feature type="compositionally biased region" description="Pro residues" evidence="5">
    <location>
        <begin position="29"/>
        <end position="38"/>
    </location>
</feature>
<dbReference type="InterPro" id="IPR001382">
    <property type="entry name" value="Glyco_hydro_47"/>
</dbReference>
<gene>
    <name evidence="7" type="ORF">FKR81_05980</name>
</gene>
<dbReference type="InterPro" id="IPR012341">
    <property type="entry name" value="6hp_glycosidase-like_sf"/>
</dbReference>
<comment type="caution">
    <text evidence="7">The sequence shown here is derived from an EMBL/GenBank/DDBJ whole genome shotgun (WGS) entry which is preliminary data.</text>
</comment>
<dbReference type="InterPro" id="IPR036026">
    <property type="entry name" value="Seven-hairpin_glycosidases"/>
</dbReference>
<dbReference type="PRINTS" id="PR00747">
    <property type="entry name" value="GLYHDRLASE47"/>
</dbReference>
<organism evidence="7 8">
    <name type="scientific">Lentzea tibetensis</name>
    <dbReference type="NCBI Taxonomy" id="2591470"/>
    <lineage>
        <taxon>Bacteria</taxon>
        <taxon>Bacillati</taxon>
        <taxon>Actinomycetota</taxon>
        <taxon>Actinomycetes</taxon>
        <taxon>Pseudonocardiales</taxon>
        <taxon>Pseudonocardiaceae</taxon>
        <taxon>Lentzea</taxon>
    </lineage>
</organism>
<dbReference type="AlphaFoldDB" id="A0A563F160"/>
<keyword evidence="4" id="KW-0325">Glycoprotein</keyword>
<evidence type="ECO:0000256" key="1">
    <source>
        <dbReference type="ARBA" id="ARBA00004240"/>
    </source>
</evidence>
<dbReference type="Gene3D" id="1.50.10.10">
    <property type="match status" value="1"/>
</dbReference>
<comment type="subcellular location">
    <subcellularLocation>
        <location evidence="1">Endoplasmic reticulum</location>
    </subcellularLocation>
</comment>
<dbReference type="OrthoDB" id="1110235at2"/>
<dbReference type="GO" id="GO:0016020">
    <property type="term" value="C:membrane"/>
    <property type="evidence" value="ECO:0007669"/>
    <property type="project" value="InterPro"/>
</dbReference>
<dbReference type="PANTHER" id="PTHR45679:SF5">
    <property type="entry name" value="ER DEGRADATION-ENHANCING ALPHA-MANNOSIDASE-LIKE PROTEIN 1"/>
    <property type="match status" value="1"/>
</dbReference>
<reference evidence="7 8" key="1">
    <citation type="submission" date="2019-07" db="EMBL/GenBank/DDBJ databases">
        <title>Lentzea xizangensis sp. nov., isolated from Qinghai-Tibetan Plateau Soils.</title>
        <authorList>
            <person name="Huang J."/>
        </authorList>
    </citation>
    <scope>NUCLEOTIDE SEQUENCE [LARGE SCALE GENOMIC DNA]</scope>
    <source>
        <strain evidence="7 8">FXJ1.1311</strain>
    </source>
</reference>